<feature type="transmembrane region" description="Helical" evidence="6">
    <location>
        <begin position="522"/>
        <end position="541"/>
    </location>
</feature>
<keyword evidence="9" id="KW-1185">Reference proteome</keyword>
<protein>
    <recommendedName>
        <fullName evidence="7">Citrate transporter-like domain-containing protein</fullName>
    </recommendedName>
</protein>
<keyword evidence="4 6" id="KW-1133">Transmembrane helix</keyword>
<proteinExistence type="predicted"/>
<dbReference type="AlphaFoldDB" id="A0ABD2MW41"/>
<reference evidence="8 9" key="1">
    <citation type="journal article" date="2021" name="BMC Biol.">
        <title>Horizontally acquired antibacterial genes associated with adaptive radiation of ladybird beetles.</title>
        <authorList>
            <person name="Li H.S."/>
            <person name="Tang X.F."/>
            <person name="Huang Y.H."/>
            <person name="Xu Z.Y."/>
            <person name="Chen M.L."/>
            <person name="Du X.Y."/>
            <person name="Qiu B.Y."/>
            <person name="Chen P.T."/>
            <person name="Zhang W."/>
            <person name="Slipinski A."/>
            <person name="Escalona H.E."/>
            <person name="Waterhouse R.M."/>
            <person name="Zwick A."/>
            <person name="Pang H."/>
        </authorList>
    </citation>
    <scope>NUCLEOTIDE SEQUENCE [LARGE SCALE GENOMIC DNA]</scope>
    <source>
        <strain evidence="8">SYSU2018</strain>
    </source>
</reference>
<evidence type="ECO:0000256" key="4">
    <source>
        <dbReference type="ARBA" id="ARBA00022989"/>
    </source>
</evidence>
<organism evidence="8 9">
    <name type="scientific">Cryptolaemus montrouzieri</name>
    <dbReference type="NCBI Taxonomy" id="559131"/>
    <lineage>
        <taxon>Eukaryota</taxon>
        <taxon>Metazoa</taxon>
        <taxon>Ecdysozoa</taxon>
        <taxon>Arthropoda</taxon>
        <taxon>Hexapoda</taxon>
        <taxon>Insecta</taxon>
        <taxon>Pterygota</taxon>
        <taxon>Neoptera</taxon>
        <taxon>Endopterygota</taxon>
        <taxon>Coleoptera</taxon>
        <taxon>Polyphaga</taxon>
        <taxon>Cucujiformia</taxon>
        <taxon>Coccinelloidea</taxon>
        <taxon>Coccinellidae</taxon>
        <taxon>Scymninae</taxon>
        <taxon>Scymnini</taxon>
        <taxon>Cryptolaemus</taxon>
    </lineage>
</organism>
<evidence type="ECO:0000256" key="1">
    <source>
        <dbReference type="ARBA" id="ARBA00004141"/>
    </source>
</evidence>
<evidence type="ECO:0000256" key="3">
    <source>
        <dbReference type="ARBA" id="ARBA00022692"/>
    </source>
</evidence>
<feature type="transmembrane region" description="Helical" evidence="6">
    <location>
        <begin position="258"/>
        <end position="277"/>
    </location>
</feature>
<feature type="transmembrane region" description="Helical" evidence="6">
    <location>
        <begin position="367"/>
        <end position="390"/>
    </location>
</feature>
<feature type="transmembrane region" description="Helical" evidence="6">
    <location>
        <begin position="65"/>
        <end position="82"/>
    </location>
</feature>
<name>A0ABD2MW41_9CUCU</name>
<dbReference type="PANTHER" id="PTHR43568">
    <property type="entry name" value="P PROTEIN"/>
    <property type="match status" value="1"/>
</dbReference>
<comment type="subcellular location">
    <subcellularLocation>
        <location evidence="1">Membrane</location>
        <topology evidence="1">Multi-pass membrane protein</topology>
    </subcellularLocation>
</comment>
<gene>
    <name evidence="8" type="ORF">HHI36_021170</name>
</gene>
<evidence type="ECO:0000256" key="5">
    <source>
        <dbReference type="ARBA" id="ARBA00023136"/>
    </source>
</evidence>
<dbReference type="EMBL" id="JABFTP020000042">
    <property type="protein sequence ID" value="KAL3270639.1"/>
    <property type="molecule type" value="Genomic_DNA"/>
</dbReference>
<feature type="transmembrane region" description="Helical" evidence="6">
    <location>
        <begin position="621"/>
        <end position="641"/>
    </location>
</feature>
<dbReference type="InterPro" id="IPR051475">
    <property type="entry name" value="Diverse_Ion_Transporter"/>
</dbReference>
<keyword evidence="3 6" id="KW-0812">Transmembrane</keyword>
<evidence type="ECO:0000313" key="8">
    <source>
        <dbReference type="EMBL" id="KAL3270639.1"/>
    </source>
</evidence>
<feature type="transmembrane region" description="Helical" evidence="6">
    <location>
        <begin position="547"/>
        <end position="567"/>
    </location>
</feature>
<feature type="transmembrane region" description="Helical" evidence="6">
    <location>
        <begin position="327"/>
        <end position="355"/>
    </location>
</feature>
<dbReference type="InterPro" id="IPR004680">
    <property type="entry name" value="Cit_transptr-like_dom"/>
</dbReference>
<feature type="domain" description="Citrate transporter-like" evidence="7">
    <location>
        <begin position="247"/>
        <end position="677"/>
    </location>
</feature>
<dbReference type="PANTHER" id="PTHR43568:SF1">
    <property type="entry name" value="P PROTEIN"/>
    <property type="match status" value="1"/>
</dbReference>
<evidence type="ECO:0000313" key="9">
    <source>
        <dbReference type="Proteomes" id="UP001516400"/>
    </source>
</evidence>
<evidence type="ECO:0000256" key="6">
    <source>
        <dbReference type="SAM" id="Phobius"/>
    </source>
</evidence>
<feature type="transmembrane region" description="Helical" evidence="6">
    <location>
        <begin position="284"/>
        <end position="307"/>
    </location>
</feature>
<dbReference type="Proteomes" id="UP001516400">
    <property type="component" value="Unassembled WGS sequence"/>
</dbReference>
<sequence length="741" mass="82606">MSVNETTLCQHITIAVLPPTCLSPACSKSLTAIEHEEDVFTDNEESEIPKERSKKTSWKKQLSNLKFFIYFFMWLGCCYLLMSSKEKVHQLHQLSIQKGLTTEYIINGEPQDGRIRIYIGGAILPKYYANLSTHWINVYIQMIETINCPRNEPAIKPSNVKNIENVTEVWRIPSVTKDLIGIVPEVSQTKVFTLNTTILRETPHHFLQICLNTNLGENLPISLGYNSEPIDTDAGVIYAAFVLLGLYVVIIFELLHRTVAAMFACILSLAILAAFNAKPSIEEIVSWIGIDTLMLLFSMMILVTIISETGIFDFMAVQTYKMTGGKIWPLVNTLCVITVLLACFLDNVTTALLITPVTIRLSEVMKLNPVPVLICMIMFSNIGGSITPIGDPPNVIIGSNPDVLKSGVTFMSFTLHMGLGSLLCFIVTNFFLKYYYRDVKSFRHAEPAEIYELKGKIAVWKRTTASVSSYSRDETLVKEKMKQRTAKLVGRLRNTMNNVSTTEEEFCSNLEDLTKQYPIKDVWLLVKSGGTMLLVIGVLFLQSIPSLNTLGMAWTALLGALLVILLYDKDDVVGIFTRIEWSTLLYFAALFILMEALSRLGLIDSIGKQTQIIISSVGPEYRLTVAIILILWVSGIASAFVDNLPLTTMMIKIVKNLSSESELNLPFQPLIWALSFGACLGGNGSLFGSSSNIICAGVAEQHGYRFSFTEFFKVGVPVLIATLSVTTVYLIICHVVLQWNF</sequence>
<dbReference type="CDD" id="cd01116">
    <property type="entry name" value="P_permease"/>
    <property type="match status" value="1"/>
</dbReference>
<feature type="transmembrane region" description="Helical" evidence="6">
    <location>
        <begin position="235"/>
        <end position="252"/>
    </location>
</feature>
<keyword evidence="2" id="KW-0813">Transport</keyword>
<evidence type="ECO:0000256" key="2">
    <source>
        <dbReference type="ARBA" id="ARBA00022448"/>
    </source>
</evidence>
<keyword evidence="5 6" id="KW-0472">Membrane</keyword>
<feature type="transmembrane region" description="Helical" evidence="6">
    <location>
        <begin position="410"/>
        <end position="432"/>
    </location>
</feature>
<accession>A0ABD2MW41</accession>
<dbReference type="Pfam" id="PF03600">
    <property type="entry name" value="CitMHS"/>
    <property type="match status" value="1"/>
</dbReference>
<evidence type="ECO:0000259" key="7">
    <source>
        <dbReference type="Pfam" id="PF03600"/>
    </source>
</evidence>
<comment type="caution">
    <text evidence="8">The sequence shown here is derived from an EMBL/GenBank/DDBJ whole genome shotgun (WGS) entry which is preliminary data.</text>
</comment>
<feature type="transmembrane region" description="Helical" evidence="6">
    <location>
        <begin position="714"/>
        <end position="737"/>
    </location>
</feature>
<dbReference type="GO" id="GO:0016020">
    <property type="term" value="C:membrane"/>
    <property type="evidence" value="ECO:0007669"/>
    <property type="project" value="UniProtKB-SubCell"/>
</dbReference>
<feature type="transmembrane region" description="Helical" evidence="6">
    <location>
        <begin position="579"/>
        <end position="601"/>
    </location>
</feature>